<dbReference type="KEGG" id="plut:EI981_04385"/>
<dbReference type="SUPFAM" id="SSF143865">
    <property type="entry name" value="CorA soluble domain-like"/>
    <property type="match status" value="1"/>
</dbReference>
<dbReference type="Gene3D" id="1.20.58.340">
    <property type="entry name" value="Magnesium transport protein CorA, transmembrane region"/>
    <property type="match status" value="2"/>
</dbReference>
<dbReference type="NCBIfam" id="TIGR00383">
    <property type="entry name" value="corA"/>
    <property type="match status" value="1"/>
</dbReference>
<dbReference type="SUPFAM" id="SSF144083">
    <property type="entry name" value="Magnesium transport protein CorA, transmembrane region"/>
    <property type="match status" value="1"/>
</dbReference>
<dbReference type="Gene3D" id="3.30.460.20">
    <property type="entry name" value="CorA soluble domain-like"/>
    <property type="match status" value="1"/>
</dbReference>
<evidence type="ECO:0000313" key="9">
    <source>
        <dbReference type="EMBL" id="AZS13784.1"/>
    </source>
</evidence>
<dbReference type="InterPro" id="IPR045861">
    <property type="entry name" value="CorA_cytoplasmic_dom"/>
</dbReference>
<protein>
    <recommendedName>
        <fullName evidence="8">Magnesium transport protein CorA</fullName>
    </recommendedName>
</protein>
<evidence type="ECO:0000313" key="10">
    <source>
        <dbReference type="Proteomes" id="UP000270678"/>
    </source>
</evidence>
<evidence type="ECO:0000256" key="8">
    <source>
        <dbReference type="RuleBase" id="RU362010"/>
    </source>
</evidence>
<keyword evidence="5 8" id="KW-0812">Transmembrane</keyword>
<gene>
    <name evidence="8 9" type="primary">corA</name>
    <name evidence="9" type="ORF">EI981_04385</name>
</gene>
<evidence type="ECO:0000256" key="4">
    <source>
        <dbReference type="ARBA" id="ARBA00022475"/>
    </source>
</evidence>
<dbReference type="GO" id="GO:0000287">
    <property type="term" value="F:magnesium ion binding"/>
    <property type="evidence" value="ECO:0007669"/>
    <property type="project" value="TreeGrafter"/>
</dbReference>
<dbReference type="Pfam" id="PF01544">
    <property type="entry name" value="CorA"/>
    <property type="match status" value="1"/>
</dbReference>
<comment type="function">
    <text evidence="8">Mediates influx of magnesium ions.</text>
</comment>
<evidence type="ECO:0000256" key="7">
    <source>
        <dbReference type="ARBA" id="ARBA00023136"/>
    </source>
</evidence>
<dbReference type="AlphaFoldDB" id="A0A3S9UU34"/>
<keyword evidence="3 8" id="KW-0813">Transport</keyword>
<keyword evidence="10" id="KW-1185">Reference proteome</keyword>
<keyword evidence="8" id="KW-0460">Magnesium</keyword>
<keyword evidence="8" id="KW-0406">Ion transport</keyword>
<evidence type="ECO:0000256" key="3">
    <source>
        <dbReference type="ARBA" id="ARBA00022448"/>
    </source>
</evidence>
<keyword evidence="4 8" id="KW-1003">Cell membrane</keyword>
<proteinExistence type="inferred from homology"/>
<dbReference type="FunFam" id="1.20.58.340:FF:000012">
    <property type="entry name" value="Magnesium transport protein CorA"/>
    <property type="match status" value="1"/>
</dbReference>
<accession>A0A3S9UU34</accession>
<feature type="transmembrane region" description="Helical" evidence="8">
    <location>
        <begin position="294"/>
        <end position="315"/>
    </location>
</feature>
<evidence type="ECO:0000256" key="2">
    <source>
        <dbReference type="ARBA" id="ARBA00009765"/>
    </source>
</evidence>
<dbReference type="Proteomes" id="UP000270678">
    <property type="component" value="Chromosome"/>
</dbReference>
<feature type="transmembrane region" description="Helical" evidence="8">
    <location>
        <begin position="263"/>
        <end position="282"/>
    </location>
</feature>
<evidence type="ECO:0000256" key="1">
    <source>
        <dbReference type="ARBA" id="ARBA00004651"/>
    </source>
</evidence>
<dbReference type="InterPro" id="IPR045863">
    <property type="entry name" value="CorA_TM1_TM2"/>
</dbReference>
<dbReference type="InterPro" id="IPR004488">
    <property type="entry name" value="Mg/Co-transport_prot_CorA"/>
</dbReference>
<keyword evidence="6 8" id="KW-1133">Transmembrane helix</keyword>
<comment type="similarity">
    <text evidence="2 8">Belongs to the CorA metal ion transporter (MIT) (TC 1.A.35) family.</text>
</comment>
<keyword evidence="7 8" id="KW-0472">Membrane</keyword>
<dbReference type="EMBL" id="CP034346">
    <property type="protein sequence ID" value="AZS13784.1"/>
    <property type="molecule type" value="Genomic_DNA"/>
</dbReference>
<dbReference type="GO" id="GO:0015095">
    <property type="term" value="F:magnesium ion transmembrane transporter activity"/>
    <property type="evidence" value="ECO:0007669"/>
    <property type="project" value="UniProtKB-UniRule"/>
</dbReference>
<evidence type="ECO:0000256" key="6">
    <source>
        <dbReference type="ARBA" id="ARBA00022989"/>
    </source>
</evidence>
<dbReference type="CDD" id="cd12831">
    <property type="entry name" value="TmCorA-like_u2"/>
    <property type="match status" value="1"/>
</dbReference>
<dbReference type="OrthoDB" id="9803416at2"/>
<dbReference type="PANTHER" id="PTHR46494">
    <property type="entry name" value="CORA FAMILY METAL ION TRANSPORTER (EUROFUNG)"/>
    <property type="match status" value="1"/>
</dbReference>
<dbReference type="GO" id="GO:0050897">
    <property type="term" value="F:cobalt ion binding"/>
    <property type="evidence" value="ECO:0007669"/>
    <property type="project" value="TreeGrafter"/>
</dbReference>
<dbReference type="GO" id="GO:0015087">
    <property type="term" value="F:cobalt ion transmembrane transporter activity"/>
    <property type="evidence" value="ECO:0007669"/>
    <property type="project" value="UniProtKB-UniRule"/>
</dbReference>
<dbReference type="InterPro" id="IPR002523">
    <property type="entry name" value="MgTranspt_CorA/ZnTranspt_ZntB"/>
</dbReference>
<name>A0A3S9UU34_9BACL</name>
<reference evidence="10" key="1">
    <citation type="submission" date="2018-12" db="EMBL/GenBank/DDBJ databases">
        <title>Complete genome sequence of Paenibacillus sp. MBLB1234.</title>
        <authorList>
            <person name="Nam Y.-D."/>
            <person name="Kang J."/>
            <person name="Chung W.-H."/>
            <person name="Park Y.S."/>
        </authorList>
    </citation>
    <scope>NUCLEOTIDE SEQUENCE [LARGE SCALE GENOMIC DNA]</scope>
    <source>
        <strain evidence="10">MBLB1234</strain>
    </source>
</reference>
<evidence type="ECO:0000256" key="5">
    <source>
        <dbReference type="ARBA" id="ARBA00022692"/>
    </source>
</evidence>
<dbReference type="PANTHER" id="PTHR46494:SF1">
    <property type="entry name" value="CORA FAMILY METAL ION TRANSPORTER (EUROFUNG)"/>
    <property type="match status" value="1"/>
</dbReference>
<dbReference type="GO" id="GO:0005886">
    <property type="term" value="C:plasma membrane"/>
    <property type="evidence" value="ECO:0007669"/>
    <property type="project" value="UniProtKB-SubCell"/>
</dbReference>
<organism evidence="9 10">
    <name type="scientific">Paenibacillus lutimineralis</name>
    <dbReference type="NCBI Taxonomy" id="2707005"/>
    <lineage>
        <taxon>Bacteria</taxon>
        <taxon>Bacillati</taxon>
        <taxon>Bacillota</taxon>
        <taxon>Bacilli</taxon>
        <taxon>Bacillales</taxon>
        <taxon>Paenibacillaceae</taxon>
        <taxon>Paenibacillus</taxon>
    </lineage>
</organism>
<dbReference type="RefSeq" id="WP_126995795.1">
    <property type="nucleotide sequence ID" value="NZ_CP034346.1"/>
</dbReference>
<comment type="subcellular location">
    <subcellularLocation>
        <location evidence="1">Cell membrane</location>
        <topology evidence="1">Multi-pass membrane protein</topology>
    </subcellularLocation>
    <subcellularLocation>
        <location evidence="8">Membrane</location>
        <topology evidence="8">Multi-pass membrane protein</topology>
    </subcellularLocation>
</comment>
<sequence length="321" mass="37976">MIRVMGITHDHQVRTDIALEDIHNRHNFLWSWVDFSEPTDEEAELLGSFFQFHPLAIEDCILHIMQRPKIDFYEDHDFLVLHALDPDTLELIEVNLFIGENYLVSFHYRELQEIDMAWESIQKRALNRKMWERGPFTAAYLVIDNLVDQYFPCVYAVEDELDELEKLGSRESIEQLMNQVFDLRSRLLKLRRTIVPMRDLMYHILNSKHIQSQKEAGAYFSDIYDHLLKLSEMVESNREMTADLRDSYLSLNSNRMNGIMKTLTVITSVFMPLTLIAGIYGMNFANMPELHWRYGYFGILGLMGVLSIWMILSFMRRGWFK</sequence>